<name>A0ABU0JRM2_HATLI</name>
<dbReference type="SUPFAM" id="SSF53335">
    <property type="entry name" value="S-adenosyl-L-methionine-dependent methyltransferases"/>
    <property type="match status" value="1"/>
</dbReference>
<evidence type="ECO:0000259" key="7">
    <source>
        <dbReference type="Pfam" id="PF07669"/>
    </source>
</evidence>
<dbReference type="GO" id="GO:0009007">
    <property type="term" value="F:site-specific DNA-methyltransferase (adenine-specific) activity"/>
    <property type="evidence" value="ECO:0007669"/>
    <property type="project" value="UniProtKB-EC"/>
</dbReference>
<keyword evidence="5" id="KW-0949">S-adenosyl-L-methionine</keyword>
<dbReference type="InterPro" id="IPR054520">
    <property type="entry name" value="M_Eco57I_C"/>
</dbReference>
<dbReference type="PANTHER" id="PTHR33841:SF5">
    <property type="entry name" value="DNA METHYLASE (MODIFICATION METHYLASE) (METHYLTRANSFERASE)-RELATED"/>
    <property type="match status" value="1"/>
</dbReference>
<dbReference type="Gene3D" id="3.40.50.150">
    <property type="entry name" value="Vaccinia Virus protein VP39"/>
    <property type="match status" value="1"/>
</dbReference>
<evidence type="ECO:0000256" key="6">
    <source>
        <dbReference type="ARBA" id="ARBA00047942"/>
    </source>
</evidence>
<feature type="domain" description="Type II methyltransferase M.Eco57I C-terminal" evidence="8">
    <location>
        <begin position="238"/>
        <end position="491"/>
    </location>
</feature>
<keyword evidence="4 9" id="KW-0808">Transferase</keyword>
<evidence type="ECO:0000256" key="2">
    <source>
        <dbReference type="ARBA" id="ARBA00011900"/>
    </source>
</evidence>
<dbReference type="InterPro" id="IPR002052">
    <property type="entry name" value="DNA_methylase_N6_adenine_CS"/>
</dbReference>
<dbReference type="PROSITE" id="PS00092">
    <property type="entry name" value="N6_MTASE"/>
    <property type="match status" value="1"/>
</dbReference>
<protein>
    <recommendedName>
        <fullName evidence="2">site-specific DNA-methyltransferase (adenine-specific)</fullName>
        <ecNumber evidence="2">2.1.1.72</ecNumber>
    </recommendedName>
</protein>
<keyword evidence="10" id="KW-1185">Reference proteome</keyword>
<dbReference type="CDD" id="cd02440">
    <property type="entry name" value="AdoMet_MTases"/>
    <property type="match status" value="1"/>
</dbReference>
<dbReference type="PRINTS" id="PR00507">
    <property type="entry name" value="N12N6MTFRASE"/>
</dbReference>
<evidence type="ECO:0000313" key="10">
    <source>
        <dbReference type="Proteomes" id="UP001224418"/>
    </source>
</evidence>
<dbReference type="Proteomes" id="UP001224418">
    <property type="component" value="Unassembled WGS sequence"/>
</dbReference>
<dbReference type="EC" id="2.1.1.72" evidence="2"/>
<dbReference type="PANTHER" id="PTHR33841">
    <property type="entry name" value="DNA METHYLTRANSFERASE YEEA-RELATED"/>
    <property type="match status" value="1"/>
</dbReference>
<feature type="domain" description="Type II methyltransferase M.TaqI-like" evidence="7">
    <location>
        <begin position="54"/>
        <end position="189"/>
    </location>
</feature>
<dbReference type="Pfam" id="PF07669">
    <property type="entry name" value="Eco57I"/>
    <property type="match status" value="1"/>
</dbReference>
<gene>
    <name evidence="9" type="ORF">QOZ93_001489</name>
</gene>
<evidence type="ECO:0000256" key="1">
    <source>
        <dbReference type="ARBA" id="ARBA00006594"/>
    </source>
</evidence>
<dbReference type="InterPro" id="IPR011639">
    <property type="entry name" value="MethylTrfase_TaqI-like_dom"/>
</dbReference>
<dbReference type="RefSeq" id="WP_307355703.1">
    <property type="nucleotide sequence ID" value="NZ_BAAACJ010000001.1"/>
</dbReference>
<accession>A0ABU0JRM2</accession>
<proteinExistence type="inferred from homology"/>
<reference evidence="9 10" key="1">
    <citation type="submission" date="2023-07" db="EMBL/GenBank/DDBJ databases">
        <title>Genomic Encyclopedia of Type Strains, Phase IV (KMG-IV): sequencing the most valuable type-strain genomes for metagenomic binning, comparative biology and taxonomic classification.</title>
        <authorList>
            <person name="Goeker M."/>
        </authorList>
    </citation>
    <scope>NUCLEOTIDE SEQUENCE [LARGE SCALE GENOMIC DNA]</scope>
    <source>
        <strain evidence="9 10">DSM 1400</strain>
    </source>
</reference>
<organism evidence="9 10">
    <name type="scientific">Hathewaya limosa</name>
    <name type="common">Clostridium limosum</name>
    <dbReference type="NCBI Taxonomy" id="1536"/>
    <lineage>
        <taxon>Bacteria</taxon>
        <taxon>Bacillati</taxon>
        <taxon>Bacillota</taxon>
        <taxon>Clostridia</taxon>
        <taxon>Eubacteriales</taxon>
        <taxon>Clostridiaceae</taxon>
        <taxon>Hathewaya</taxon>
    </lineage>
</organism>
<dbReference type="EMBL" id="JAUSWN010000011">
    <property type="protein sequence ID" value="MDQ0479747.1"/>
    <property type="molecule type" value="Genomic_DNA"/>
</dbReference>
<evidence type="ECO:0000256" key="4">
    <source>
        <dbReference type="ARBA" id="ARBA00022679"/>
    </source>
</evidence>
<comment type="caution">
    <text evidence="9">The sequence shown here is derived from an EMBL/GenBank/DDBJ whole genome shotgun (WGS) entry which is preliminary data.</text>
</comment>
<dbReference type="InterPro" id="IPR029063">
    <property type="entry name" value="SAM-dependent_MTases_sf"/>
</dbReference>
<comment type="catalytic activity">
    <reaction evidence="6">
        <text>a 2'-deoxyadenosine in DNA + S-adenosyl-L-methionine = an N(6)-methyl-2'-deoxyadenosine in DNA + S-adenosyl-L-homocysteine + H(+)</text>
        <dbReference type="Rhea" id="RHEA:15197"/>
        <dbReference type="Rhea" id="RHEA-COMP:12418"/>
        <dbReference type="Rhea" id="RHEA-COMP:12419"/>
        <dbReference type="ChEBI" id="CHEBI:15378"/>
        <dbReference type="ChEBI" id="CHEBI:57856"/>
        <dbReference type="ChEBI" id="CHEBI:59789"/>
        <dbReference type="ChEBI" id="CHEBI:90615"/>
        <dbReference type="ChEBI" id="CHEBI:90616"/>
        <dbReference type="EC" id="2.1.1.72"/>
    </reaction>
</comment>
<evidence type="ECO:0000313" key="9">
    <source>
        <dbReference type="EMBL" id="MDQ0479747.1"/>
    </source>
</evidence>
<evidence type="ECO:0000256" key="3">
    <source>
        <dbReference type="ARBA" id="ARBA00022603"/>
    </source>
</evidence>
<dbReference type="GO" id="GO:0032259">
    <property type="term" value="P:methylation"/>
    <property type="evidence" value="ECO:0007669"/>
    <property type="project" value="UniProtKB-KW"/>
</dbReference>
<sequence>MDSKLTGSYYTPIKLVNSMVEFIEEDLNRTHILEPSAGDGRFIEKLLKNNCEIDAVELINEKAEFIRSKFKNQRVNSINSDFIRYSFTCKKKYDYIIGNPPYINKKYLNEEERNLSKKLYKEFGLREATFSNLWVSFILASIKLLKSDGTIFFVLPLEFLQVNHSKPIRIFLEKKFKAIEIFVFKKSIFETIQQDVCLIYISNRENDIKNYIKYNIVKDVDLKNPIGFNKIMRNMPLDKWTNSIIDDEEIELIKRLSDKCKTIDTFGKITPGIVTGANNFFILTKEFVSSKRIKNYVVPIIPKSSYIGQKLIFNKEDFKRLNEDNKLVNLLKLNDFNYNKLPKGIKEYLNEGEENKINLRFKCSRRKPWYIIPKSNIGNLFFFKRYGKYPKLVINESNIYTTDIAYNIILSDKYDKNSLAFCFYNVLTLVMCEYMGRFYAGGVCELTPNEFKKVTIPYIEINKEEIKCLDEMFRNNKDINDIISYVNKKVLSNIATEEEILKLEDIRGRYLKRRLMKQ</sequence>
<dbReference type="Pfam" id="PF22837">
    <property type="entry name" value="M_Eco57I_C"/>
    <property type="match status" value="1"/>
</dbReference>
<comment type="similarity">
    <text evidence="1">Belongs to the N(4)/N(6)-methyltransferase family.</text>
</comment>
<dbReference type="InterPro" id="IPR050953">
    <property type="entry name" value="N4_N6_ade-DNA_methylase"/>
</dbReference>
<evidence type="ECO:0000256" key="5">
    <source>
        <dbReference type="ARBA" id="ARBA00022691"/>
    </source>
</evidence>
<evidence type="ECO:0000259" key="8">
    <source>
        <dbReference type="Pfam" id="PF22837"/>
    </source>
</evidence>
<keyword evidence="3 9" id="KW-0489">Methyltransferase</keyword>